<dbReference type="SFLD" id="SFLDG01065">
    <property type="entry name" value="anaerobic_coproporphyrinogen-I"/>
    <property type="match status" value="1"/>
</dbReference>
<dbReference type="GO" id="GO:0006779">
    <property type="term" value="P:porphyrin-containing compound biosynthetic process"/>
    <property type="evidence" value="ECO:0007669"/>
    <property type="project" value="TreeGrafter"/>
</dbReference>
<dbReference type="InterPro" id="IPR006638">
    <property type="entry name" value="Elp3/MiaA/NifB-like_rSAM"/>
</dbReference>
<dbReference type="OrthoDB" id="9808022at2"/>
<dbReference type="SFLD" id="SFLDS00029">
    <property type="entry name" value="Radical_SAM"/>
    <property type="match status" value="1"/>
</dbReference>
<reference evidence="4" key="1">
    <citation type="submission" date="2017-07" db="EMBL/GenBank/DDBJ databases">
        <title>Comparative genome mining reveals phylogenetic distribution patterns of secondary metabolites in Amycolatopsis.</title>
        <authorList>
            <person name="Adamek M."/>
            <person name="Alanjary M."/>
            <person name="Sales-Ortells H."/>
            <person name="Goodfellow M."/>
            <person name="Bull A.T."/>
            <person name="Kalinowski J."/>
            <person name="Ziemert N."/>
        </authorList>
    </citation>
    <scope>NUCLEOTIDE SEQUENCE [LARGE SCALE GENOMIC DNA]</scope>
    <source>
        <strain evidence="4">H5</strain>
    </source>
</reference>
<evidence type="ECO:0000256" key="1">
    <source>
        <dbReference type="ARBA" id="ARBA00017228"/>
    </source>
</evidence>
<dbReference type="AlphaFoldDB" id="A0A229TEA0"/>
<dbReference type="InterPro" id="IPR058240">
    <property type="entry name" value="rSAM_sf"/>
</dbReference>
<dbReference type="Pfam" id="PF04055">
    <property type="entry name" value="Radical_SAM"/>
    <property type="match status" value="1"/>
</dbReference>
<dbReference type="RefSeq" id="WP_093946651.1">
    <property type="nucleotide sequence ID" value="NZ_NMUL01000007.1"/>
</dbReference>
<comment type="caution">
    <text evidence="3">The sequence shown here is derived from an EMBL/GenBank/DDBJ whole genome shotgun (WGS) entry which is preliminary data.</text>
</comment>
<organism evidence="3 4">
    <name type="scientific">Amycolatopsis vastitatis</name>
    <dbReference type="NCBI Taxonomy" id="1905142"/>
    <lineage>
        <taxon>Bacteria</taxon>
        <taxon>Bacillati</taxon>
        <taxon>Actinomycetota</taxon>
        <taxon>Actinomycetes</taxon>
        <taxon>Pseudonocardiales</taxon>
        <taxon>Pseudonocardiaceae</taxon>
        <taxon>Amycolatopsis</taxon>
    </lineage>
</organism>
<dbReference type="CDD" id="cd01335">
    <property type="entry name" value="Radical_SAM"/>
    <property type="match status" value="1"/>
</dbReference>
<dbReference type="InterPro" id="IPR007197">
    <property type="entry name" value="rSAM"/>
</dbReference>
<dbReference type="GO" id="GO:0051539">
    <property type="term" value="F:4 iron, 4 sulfur cluster binding"/>
    <property type="evidence" value="ECO:0007669"/>
    <property type="project" value="TreeGrafter"/>
</dbReference>
<protein>
    <recommendedName>
        <fullName evidence="1">Heme chaperone HemW</fullName>
    </recommendedName>
</protein>
<evidence type="ECO:0000313" key="3">
    <source>
        <dbReference type="EMBL" id="OXM69320.1"/>
    </source>
</evidence>
<sequence length="483" mass="53789">MTLGYEEAVGSLHAIDPAWPRPGVLDVLEAPENRHLLDFVQEDPFGAHVFPGNVPGSPEDFLRDLDAQLAVASGPIHLWSYIPTCAYRCRFCQYPVVLVKGKPEVAYEKAKSWVDLNIAEARLWLDAVPHLRGAEVGEFNVFGGTPSLLPEPEIRRLLEFYRANFGFTAGTTIRFEGDPSTFTPAKLELLRELGCTKLSSGVQSFDDHVLELCGREHTASMCVDFVRNARRAGFEWVSIDLMYGLLDQTLDSVRRDLDVVLENEVTAVVCTKLHLASYSDTRTGVTGEKPAAWQLPAYRDKLVRDGHRWPALGEQYQMRELLTEGLRAAGYTEHPTMYFARDGLGPEKWKSIMVDQDKQEPEVAIGLGGSSSCRASEAITDVNSRRYTETVLSGRIPLGSATRFTPEAQEARAVKMALTTLQPLRDSLHTERFPGRSLFAEPWLGKFRSLAARDLVRMRPDDGVVELTPPGETLVEAIITTEL</sequence>
<dbReference type="EMBL" id="NMUL01000007">
    <property type="protein sequence ID" value="OXM69320.1"/>
    <property type="molecule type" value="Genomic_DNA"/>
</dbReference>
<dbReference type="GO" id="GO:0005737">
    <property type="term" value="C:cytoplasm"/>
    <property type="evidence" value="ECO:0007669"/>
    <property type="project" value="TreeGrafter"/>
</dbReference>
<dbReference type="PROSITE" id="PS51918">
    <property type="entry name" value="RADICAL_SAM"/>
    <property type="match status" value="1"/>
</dbReference>
<dbReference type="SMART" id="SM00729">
    <property type="entry name" value="Elp3"/>
    <property type="match status" value="1"/>
</dbReference>
<dbReference type="Gene3D" id="3.80.30.20">
    <property type="entry name" value="tm_1862 like domain"/>
    <property type="match status" value="1"/>
</dbReference>
<dbReference type="InterPro" id="IPR034505">
    <property type="entry name" value="Coproporphyrinogen-III_oxidase"/>
</dbReference>
<keyword evidence="4" id="KW-1185">Reference proteome</keyword>
<evidence type="ECO:0000313" key="4">
    <source>
        <dbReference type="Proteomes" id="UP000215199"/>
    </source>
</evidence>
<proteinExistence type="predicted"/>
<accession>A0A229TEA0</accession>
<dbReference type="SFLD" id="SFLDG01082">
    <property type="entry name" value="B12-binding_domain_containing"/>
    <property type="match status" value="1"/>
</dbReference>
<dbReference type="PANTHER" id="PTHR13932:SF5">
    <property type="entry name" value="RADICAL S-ADENOSYL METHIONINE DOMAIN-CONTAINING PROTEIN 1, MITOCHONDRIAL"/>
    <property type="match status" value="1"/>
</dbReference>
<dbReference type="PANTHER" id="PTHR13932">
    <property type="entry name" value="COPROPORPHYRINIGEN III OXIDASE"/>
    <property type="match status" value="1"/>
</dbReference>
<dbReference type="GO" id="GO:0003824">
    <property type="term" value="F:catalytic activity"/>
    <property type="evidence" value="ECO:0007669"/>
    <property type="project" value="InterPro"/>
</dbReference>
<evidence type="ECO:0000259" key="2">
    <source>
        <dbReference type="PROSITE" id="PS51918"/>
    </source>
</evidence>
<dbReference type="InterPro" id="IPR023404">
    <property type="entry name" value="rSAM_horseshoe"/>
</dbReference>
<feature type="domain" description="Radical SAM core" evidence="2">
    <location>
        <begin position="71"/>
        <end position="319"/>
    </location>
</feature>
<dbReference type="SUPFAM" id="SSF102114">
    <property type="entry name" value="Radical SAM enzymes"/>
    <property type="match status" value="1"/>
</dbReference>
<name>A0A229TEA0_9PSEU</name>
<gene>
    <name evidence="3" type="ORF">CF165_07225</name>
</gene>
<dbReference type="Proteomes" id="UP000215199">
    <property type="component" value="Unassembled WGS sequence"/>
</dbReference>